<dbReference type="Proteomes" id="UP000187822">
    <property type="component" value="Chromosome I"/>
</dbReference>
<gene>
    <name evidence="1" type="ORF">CPM_0575</name>
</gene>
<dbReference type="InterPro" id="IPR036390">
    <property type="entry name" value="WH_DNA-bd_sf"/>
</dbReference>
<keyword evidence="2" id="KW-1185">Reference proteome</keyword>
<protein>
    <submittedName>
        <fullName evidence="1">Uncharacterized protein</fullName>
    </submittedName>
</protein>
<dbReference type="STRING" id="1673428.CPM_0575"/>
<reference evidence="2" key="1">
    <citation type="submission" date="2016-06" db="EMBL/GenBank/DDBJ databases">
        <authorList>
            <person name="Toshchakov V.S."/>
        </authorList>
    </citation>
    <scope>NUCLEOTIDE SEQUENCE [LARGE SCALE GENOMIC DNA]</scope>
    <source>
        <strain>PM4 (JCM 30641</strain>
        <strain evidence="2">\VKM B-2940)</strain>
    </source>
</reference>
<evidence type="ECO:0000313" key="1">
    <source>
        <dbReference type="EMBL" id="SJK84451.1"/>
    </source>
</evidence>
<dbReference type="SUPFAM" id="SSF46785">
    <property type="entry name" value="Winged helix' DNA-binding domain"/>
    <property type="match status" value="1"/>
</dbReference>
<name>A0A1R4A653_9ARCH</name>
<dbReference type="RefSeq" id="WP_077076010.1">
    <property type="nucleotide sequence ID" value="NZ_LT719092.1"/>
</dbReference>
<sequence>MKISFQQDPKCERIIHIVQRKNLEGQETSMADIQEMLTGKRGNAGKHNSIYTAIRFLKKLGFIDITKNPTDKRKKVIRLNFDKLTSRAIVDDSIHFWKKLEEFYRNSDDVSDSMFKVIKLLEQLKYGEFECKVCFHKSSFNIVDIQEVVGEGTLDSEKVEYNCENCGFRYTGVFYL</sequence>
<accession>A0A1R4A653</accession>
<dbReference type="AlphaFoldDB" id="A0A1R4A653"/>
<dbReference type="EMBL" id="LT719092">
    <property type="protein sequence ID" value="SJK84451.1"/>
    <property type="molecule type" value="Genomic_DNA"/>
</dbReference>
<evidence type="ECO:0000313" key="2">
    <source>
        <dbReference type="Proteomes" id="UP000187822"/>
    </source>
</evidence>
<organism evidence="1 2">
    <name type="scientific">Cuniculiplasma divulgatum</name>
    <dbReference type="NCBI Taxonomy" id="1673428"/>
    <lineage>
        <taxon>Archaea</taxon>
        <taxon>Methanobacteriati</taxon>
        <taxon>Thermoplasmatota</taxon>
        <taxon>Thermoplasmata</taxon>
        <taxon>Thermoplasmatales</taxon>
        <taxon>Cuniculiplasmataceae</taxon>
        <taxon>Cuniculiplasma</taxon>
    </lineage>
</organism>
<dbReference type="GeneID" id="30927204"/>
<proteinExistence type="predicted"/>
<dbReference type="KEGG" id="cdiv:CPM_0575"/>